<keyword evidence="5" id="KW-1185">Reference proteome</keyword>
<dbReference type="AlphaFoldDB" id="A0A2N0TND5"/>
<dbReference type="GO" id="GO:0000155">
    <property type="term" value="F:phosphorelay sensor kinase activity"/>
    <property type="evidence" value="ECO:0007669"/>
    <property type="project" value="TreeGrafter"/>
</dbReference>
<dbReference type="PANTHER" id="PTHR43547">
    <property type="entry name" value="TWO-COMPONENT HISTIDINE KINASE"/>
    <property type="match status" value="1"/>
</dbReference>
<dbReference type="SUPFAM" id="SSF52172">
    <property type="entry name" value="CheY-like"/>
    <property type="match status" value="1"/>
</dbReference>
<dbReference type="EMBL" id="LKTS01000047">
    <property type="protein sequence ID" value="PKD16235.1"/>
    <property type="molecule type" value="Genomic_DNA"/>
</dbReference>
<dbReference type="PANTHER" id="PTHR43547:SF2">
    <property type="entry name" value="HYBRID SIGNAL TRANSDUCTION HISTIDINE KINASE C"/>
    <property type="match status" value="1"/>
</dbReference>
<dbReference type="PROSITE" id="PS50110">
    <property type="entry name" value="RESPONSE_REGULATORY"/>
    <property type="match status" value="1"/>
</dbReference>
<dbReference type="InterPro" id="IPR001789">
    <property type="entry name" value="Sig_transdc_resp-reg_receiver"/>
</dbReference>
<comment type="caution">
    <text evidence="2">Lacks conserved residue(s) required for the propagation of feature annotation.</text>
</comment>
<name>A0A2N0TND5_9FLAO</name>
<feature type="domain" description="Response regulatory" evidence="3">
    <location>
        <begin position="1"/>
        <end position="69"/>
    </location>
</feature>
<organism evidence="4 5">
    <name type="scientific">Salegentibacter salinarum</name>
    <dbReference type="NCBI Taxonomy" id="447422"/>
    <lineage>
        <taxon>Bacteria</taxon>
        <taxon>Pseudomonadati</taxon>
        <taxon>Bacteroidota</taxon>
        <taxon>Flavobacteriia</taxon>
        <taxon>Flavobacteriales</taxon>
        <taxon>Flavobacteriaceae</taxon>
        <taxon>Salegentibacter</taxon>
    </lineage>
</organism>
<keyword evidence="1" id="KW-0597">Phosphoprotein</keyword>
<dbReference type="Gene3D" id="3.40.50.2300">
    <property type="match status" value="1"/>
</dbReference>
<evidence type="ECO:0000313" key="4">
    <source>
        <dbReference type="EMBL" id="PKD16235.1"/>
    </source>
</evidence>
<dbReference type="STRING" id="447422.SAMN05660903_01976"/>
<reference evidence="4 5" key="1">
    <citation type="submission" date="2015-10" db="EMBL/GenBank/DDBJ databases">
        <title>Draft genome sequence of Salegentibacter salinarum KCTC 12975.</title>
        <authorList>
            <person name="Lin W."/>
            <person name="Zheng Q."/>
        </authorList>
    </citation>
    <scope>NUCLEOTIDE SEQUENCE [LARGE SCALE GENOMIC DNA]</scope>
    <source>
        <strain evidence="4 5">KCTC 12975</strain>
    </source>
</reference>
<proteinExistence type="predicted"/>
<evidence type="ECO:0000313" key="5">
    <source>
        <dbReference type="Proteomes" id="UP000232673"/>
    </source>
</evidence>
<dbReference type="InterPro" id="IPR011006">
    <property type="entry name" value="CheY-like_superfamily"/>
</dbReference>
<dbReference type="Pfam" id="PF00072">
    <property type="entry name" value="Response_reg"/>
    <property type="match status" value="1"/>
</dbReference>
<evidence type="ECO:0000259" key="3">
    <source>
        <dbReference type="PROSITE" id="PS50110"/>
    </source>
</evidence>
<evidence type="ECO:0000256" key="1">
    <source>
        <dbReference type="ARBA" id="ARBA00022553"/>
    </source>
</evidence>
<dbReference type="Proteomes" id="UP000232673">
    <property type="component" value="Unassembled WGS sequence"/>
</dbReference>
<protein>
    <recommendedName>
        <fullName evidence="3">Response regulatory domain-containing protein</fullName>
    </recommendedName>
</protein>
<sequence length="70" mass="7718">MTSLCPGVSRYEVLKNLAKNKETANIPFIFLSAKSDNREKSKGINLGSDDFISKPFSAKDLLEAIKSRLA</sequence>
<comment type="caution">
    <text evidence="4">The sequence shown here is derived from an EMBL/GenBank/DDBJ whole genome shotgun (WGS) entry which is preliminary data.</text>
</comment>
<gene>
    <name evidence="4" type="ORF">APR41_10635</name>
</gene>
<evidence type="ECO:0000256" key="2">
    <source>
        <dbReference type="PROSITE-ProRule" id="PRU00169"/>
    </source>
</evidence>
<accession>A0A2N0TND5</accession>